<feature type="transmembrane region" description="Helical" evidence="1">
    <location>
        <begin position="12"/>
        <end position="32"/>
    </location>
</feature>
<dbReference type="Pfam" id="PF05684">
    <property type="entry name" value="DUF819"/>
    <property type="match status" value="1"/>
</dbReference>
<comment type="caution">
    <text evidence="2">The sequence shown here is derived from an EMBL/GenBank/DDBJ whole genome shotgun (WGS) entry which is preliminary data.</text>
</comment>
<reference evidence="2" key="1">
    <citation type="submission" date="2023-08" db="EMBL/GenBank/DDBJ databases">
        <authorList>
            <person name="Audoor S."/>
            <person name="Bilcke G."/>
        </authorList>
    </citation>
    <scope>NUCLEOTIDE SEQUENCE</scope>
</reference>
<evidence type="ECO:0000313" key="2">
    <source>
        <dbReference type="EMBL" id="CAJ1934192.1"/>
    </source>
</evidence>
<keyword evidence="1" id="KW-0472">Membrane</keyword>
<evidence type="ECO:0000313" key="3">
    <source>
        <dbReference type="Proteomes" id="UP001295423"/>
    </source>
</evidence>
<keyword evidence="1" id="KW-0812">Transmembrane</keyword>
<organism evidence="2 3">
    <name type="scientific">Cylindrotheca closterium</name>
    <dbReference type="NCBI Taxonomy" id="2856"/>
    <lineage>
        <taxon>Eukaryota</taxon>
        <taxon>Sar</taxon>
        <taxon>Stramenopiles</taxon>
        <taxon>Ochrophyta</taxon>
        <taxon>Bacillariophyta</taxon>
        <taxon>Bacillariophyceae</taxon>
        <taxon>Bacillariophycidae</taxon>
        <taxon>Bacillariales</taxon>
        <taxon>Bacillariaceae</taxon>
        <taxon>Cylindrotheca</taxon>
    </lineage>
</organism>
<dbReference type="PANTHER" id="PTHR34289:SF8">
    <property type="entry name" value="DUF819 DOMAIN-CONTAINING PROTEIN"/>
    <property type="match status" value="1"/>
</dbReference>
<feature type="transmembrane region" description="Helical" evidence="1">
    <location>
        <begin position="190"/>
        <end position="209"/>
    </location>
</feature>
<keyword evidence="1" id="KW-1133">Transmembrane helix</keyword>
<protein>
    <submittedName>
        <fullName evidence="2">Uncharacterized protein</fullName>
    </submittedName>
</protein>
<feature type="transmembrane region" description="Helical" evidence="1">
    <location>
        <begin position="388"/>
        <end position="406"/>
    </location>
</feature>
<gene>
    <name evidence="2" type="ORF">CYCCA115_LOCUS3633</name>
</gene>
<keyword evidence="3" id="KW-1185">Reference proteome</keyword>
<feature type="transmembrane region" description="Helical" evidence="1">
    <location>
        <begin position="293"/>
        <end position="313"/>
    </location>
</feature>
<dbReference type="PANTHER" id="PTHR34289">
    <property type="entry name" value="PROTEIN, PUTATIVE (DUF819)-RELATED"/>
    <property type="match status" value="1"/>
</dbReference>
<feature type="transmembrane region" description="Helical" evidence="1">
    <location>
        <begin position="325"/>
        <end position="344"/>
    </location>
</feature>
<feature type="transmembrane region" description="Helical" evidence="1">
    <location>
        <begin position="156"/>
        <end position="178"/>
    </location>
</feature>
<proteinExistence type="predicted"/>
<evidence type="ECO:0000256" key="1">
    <source>
        <dbReference type="SAM" id="Phobius"/>
    </source>
</evidence>
<feature type="transmembrane region" description="Helical" evidence="1">
    <location>
        <begin position="127"/>
        <end position="144"/>
    </location>
</feature>
<dbReference type="EMBL" id="CAKOGP040000335">
    <property type="protein sequence ID" value="CAJ1934192.1"/>
    <property type="molecule type" value="Genomic_DNA"/>
</dbReference>
<dbReference type="InterPro" id="IPR008537">
    <property type="entry name" value="DUF819"/>
</dbReference>
<feature type="transmembrane region" description="Helical" evidence="1">
    <location>
        <begin position="356"/>
        <end position="376"/>
    </location>
</feature>
<feature type="transmembrane region" description="Helical" evidence="1">
    <location>
        <begin position="418"/>
        <end position="439"/>
    </location>
</feature>
<name>A0AAD2FDS8_9STRA</name>
<dbReference type="Proteomes" id="UP001295423">
    <property type="component" value="Unassembled WGS sequence"/>
</dbReference>
<feature type="transmembrane region" description="Helical" evidence="1">
    <location>
        <begin position="102"/>
        <end position="120"/>
    </location>
</feature>
<sequence>MICASSQIHRRLASIYLLWNICCLNVHGFAIVQSVPTITLDRRTSTTLVSPSPTKRLESSRLGSIIDASDTWGNIAGLTGAAVAGQTLGERTKIGKLLGPPVSAMAISFVLASIGVLSPGGTAASKFLQVLCLQLATPLILLGADLRGCASRCGPLLVSFLYASAATIIACLIGWLLCRSMLCAALGRDGLIIAAALLAKNVGGGLNYVAVTQALNASPNAVAAGLCVDNIFALVYFPITNALSSGLPDLESDSTDITVQKSDESITLQKTTLVLFISSVLLSLSERLGGKSAALPLCSVATVLFTSIVPNSWMGPLRETSEMLGTSFLYLFFATAGAPGIRLAETVKASAVPLGVFLSLLYTIHGLILAGLNQFLGGSNGQLCRQRLLVASSAAIGGPATSVALAKANRWKSLEIPAVLVGNLGYAIASFIGLAYYSIFR</sequence>
<dbReference type="AlphaFoldDB" id="A0AAD2FDS8"/>
<accession>A0AAD2FDS8</accession>